<evidence type="ECO:0000256" key="3">
    <source>
        <dbReference type="ARBA" id="ARBA00022989"/>
    </source>
</evidence>
<feature type="transmembrane region" description="Helical" evidence="5">
    <location>
        <begin position="219"/>
        <end position="242"/>
    </location>
</feature>
<evidence type="ECO:0000313" key="7">
    <source>
        <dbReference type="Proteomes" id="UP000515156"/>
    </source>
</evidence>
<dbReference type="PANTHER" id="PTHR24064">
    <property type="entry name" value="SOLUTE CARRIER FAMILY 22 MEMBER"/>
    <property type="match status" value="1"/>
</dbReference>
<evidence type="ECO:0000313" key="8">
    <source>
        <dbReference type="RefSeq" id="XP_030060465.1"/>
    </source>
</evidence>
<dbReference type="GeneID" id="115470958"/>
<reference evidence="8" key="1">
    <citation type="submission" date="2025-08" db="UniProtKB">
        <authorList>
            <consortium name="RefSeq"/>
        </authorList>
    </citation>
    <scope>IDENTIFICATION</scope>
</reference>
<dbReference type="SUPFAM" id="SSF103473">
    <property type="entry name" value="MFS general substrate transporter"/>
    <property type="match status" value="1"/>
</dbReference>
<feature type="transmembrane region" description="Helical" evidence="5">
    <location>
        <begin position="429"/>
        <end position="450"/>
    </location>
</feature>
<dbReference type="Proteomes" id="UP000515156">
    <property type="component" value="Chromosome 5"/>
</dbReference>
<dbReference type="InParanoid" id="A0A6P7YBN7"/>
<feature type="transmembrane region" description="Helical" evidence="5">
    <location>
        <begin position="20"/>
        <end position="38"/>
    </location>
</feature>
<keyword evidence="2 5" id="KW-0812">Transmembrane</keyword>
<dbReference type="KEGG" id="muo:115470958"/>
<dbReference type="InterPro" id="IPR036259">
    <property type="entry name" value="MFS_trans_sf"/>
</dbReference>
<feature type="transmembrane region" description="Helical" evidence="5">
    <location>
        <begin position="138"/>
        <end position="155"/>
    </location>
</feature>
<organism evidence="7 8">
    <name type="scientific">Microcaecilia unicolor</name>
    <dbReference type="NCBI Taxonomy" id="1415580"/>
    <lineage>
        <taxon>Eukaryota</taxon>
        <taxon>Metazoa</taxon>
        <taxon>Chordata</taxon>
        <taxon>Craniata</taxon>
        <taxon>Vertebrata</taxon>
        <taxon>Euteleostomi</taxon>
        <taxon>Amphibia</taxon>
        <taxon>Gymnophiona</taxon>
        <taxon>Siphonopidae</taxon>
        <taxon>Microcaecilia</taxon>
    </lineage>
</organism>
<feature type="transmembrane region" description="Helical" evidence="5">
    <location>
        <begin position="400"/>
        <end position="423"/>
    </location>
</feature>
<keyword evidence="7" id="KW-1185">Reference proteome</keyword>
<feature type="transmembrane region" description="Helical" evidence="5">
    <location>
        <begin position="372"/>
        <end position="393"/>
    </location>
</feature>
<dbReference type="Gene3D" id="1.20.1250.20">
    <property type="entry name" value="MFS general substrate transporter like domains"/>
    <property type="match status" value="1"/>
</dbReference>
<dbReference type="FunCoup" id="A0A6P7YBN7">
    <property type="interactions" value="2"/>
</dbReference>
<dbReference type="AlphaFoldDB" id="A0A6P7YBN7"/>
<feature type="transmembrane region" description="Helical" evidence="5">
    <location>
        <begin position="162"/>
        <end position="182"/>
    </location>
</feature>
<gene>
    <name evidence="8" type="primary">LOC115470958</name>
</gene>
<dbReference type="GO" id="GO:0022857">
    <property type="term" value="F:transmembrane transporter activity"/>
    <property type="evidence" value="ECO:0007669"/>
    <property type="project" value="InterPro"/>
</dbReference>
<accession>A0A6P7YBN7</accession>
<dbReference type="GO" id="GO:0016020">
    <property type="term" value="C:membrane"/>
    <property type="evidence" value="ECO:0007669"/>
    <property type="project" value="UniProtKB-SubCell"/>
</dbReference>
<keyword evidence="4 5" id="KW-0472">Membrane</keyword>
<evidence type="ECO:0000256" key="4">
    <source>
        <dbReference type="ARBA" id="ARBA00023136"/>
    </source>
</evidence>
<feature type="transmembrane region" description="Helical" evidence="5">
    <location>
        <begin position="343"/>
        <end position="360"/>
    </location>
</feature>
<comment type="subcellular location">
    <subcellularLocation>
        <location evidence="1">Membrane</location>
        <topology evidence="1">Multi-pass membrane protein</topology>
    </subcellularLocation>
</comment>
<dbReference type="CDD" id="cd17443">
    <property type="entry name" value="MFS_SLC22A31"/>
    <property type="match status" value="1"/>
</dbReference>
<proteinExistence type="predicted"/>
<feature type="transmembrane region" description="Helical" evidence="5">
    <location>
        <begin position="457"/>
        <end position="477"/>
    </location>
</feature>
<sequence>MDFDGRILPRTGGFGRFSRLLAAALWLPNVALALGFFSELLYTEEPEHHCRPDPSLLPLPLRNLSGSDLLDAALPPSSAGWSRCQLSRYQEPGEQRSNESSPCTQGWEYGSSAGLRSNIISQWDLVCKERWKIPLEKVSYLIGWLGGFLVFGCACDRFGRRPVFAFSVVLVILAGVGVAVSLDYIMFVLIRVFYGSALAGSFLTLYITRLEICDLPHRLMITMIAGLFWVAGELLLPGLAVLSKEWRILQGVITTSQVLLLVYWGCHSLFPESPRWLLATQQLDRAKKELQRFSEGNGVNLDSEMYDEDNLFTEMDSIAEGPVQARYHSVCDLFRTRVIWKNSLILGFTAFIGTGIRHCYLQNLQGYGPTFYFVYFLMAATEAVSCLFLCGTVNKFGRRAILLLCTILTGVSSLLLLALTEYLFPGIELAISILGILASHAVVMLSIFFASEVLPTVIRGSGLGLVLAASFVGRATVPIMDLHNRKGFFLHHVVFSSFAILSVLSIMLLPESKRKSLPESLRDGESLRRPPLFLSHAKDDLPLLSSSRTPHSDYNPENYSRLMTATKKMLSREPSPYQADRRLLEHLQGEDNQALTLDT</sequence>
<evidence type="ECO:0000256" key="5">
    <source>
        <dbReference type="SAM" id="Phobius"/>
    </source>
</evidence>
<protein>
    <submittedName>
        <fullName evidence="8">Solute carrier family 22 member 31</fullName>
    </submittedName>
</protein>
<dbReference type="RefSeq" id="XP_030060465.1">
    <property type="nucleotide sequence ID" value="XM_030204605.1"/>
</dbReference>
<evidence type="ECO:0000259" key="6">
    <source>
        <dbReference type="PROSITE" id="PS50850"/>
    </source>
</evidence>
<dbReference type="InterPro" id="IPR005828">
    <property type="entry name" value="MFS_sugar_transport-like"/>
</dbReference>
<name>A0A6P7YBN7_9AMPH</name>
<evidence type="ECO:0000256" key="1">
    <source>
        <dbReference type="ARBA" id="ARBA00004141"/>
    </source>
</evidence>
<evidence type="ECO:0000256" key="2">
    <source>
        <dbReference type="ARBA" id="ARBA00022692"/>
    </source>
</evidence>
<feature type="transmembrane region" description="Helical" evidence="5">
    <location>
        <begin position="188"/>
        <end position="207"/>
    </location>
</feature>
<dbReference type="OrthoDB" id="6612291at2759"/>
<dbReference type="PROSITE" id="PS50850">
    <property type="entry name" value="MFS"/>
    <property type="match status" value="1"/>
</dbReference>
<dbReference type="Pfam" id="PF00083">
    <property type="entry name" value="Sugar_tr"/>
    <property type="match status" value="1"/>
</dbReference>
<dbReference type="InterPro" id="IPR020846">
    <property type="entry name" value="MFS_dom"/>
</dbReference>
<keyword evidence="3 5" id="KW-1133">Transmembrane helix</keyword>
<feature type="domain" description="Major facilitator superfamily (MFS) profile" evidence="6">
    <location>
        <begin position="68"/>
        <end position="514"/>
    </location>
</feature>
<feature type="transmembrane region" description="Helical" evidence="5">
    <location>
        <begin position="489"/>
        <end position="509"/>
    </location>
</feature>